<proteinExistence type="predicted"/>
<protein>
    <recommendedName>
        <fullName evidence="3">Tryptophan synthase beta chain-like PALP domain-containing protein</fullName>
    </recommendedName>
</protein>
<sequence>MELASCSVNGGKLFSKCEFLNPSGSHKLSTSGAVIALVEAIRAGGGQVVDVICAVEKVGNDGFKNVQRKTVMKIVVRENGVEVI</sequence>
<evidence type="ECO:0008006" key="3">
    <source>
        <dbReference type="Google" id="ProtNLM"/>
    </source>
</evidence>
<evidence type="ECO:0000313" key="2">
    <source>
        <dbReference type="Proteomes" id="UP000814003"/>
    </source>
</evidence>
<dbReference type="EMBL" id="WKED01000085">
    <property type="protein sequence ID" value="MCF5110485.1"/>
    <property type="molecule type" value="Genomic_DNA"/>
</dbReference>
<dbReference type="InterPro" id="IPR036052">
    <property type="entry name" value="TrpB-like_PALP_sf"/>
</dbReference>
<evidence type="ECO:0000313" key="1">
    <source>
        <dbReference type="EMBL" id="MCF5110485.1"/>
    </source>
</evidence>
<organism evidence="1 2">
    <name type="scientific">Pseudomonas gessardii</name>
    <dbReference type="NCBI Taxonomy" id="78544"/>
    <lineage>
        <taxon>Bacteria</taxon>
        <taxon>Pseudomonadati</taxon>
        <taxon>Pseudomonadota</taxon>
        <taxon>Gammaproteobacteria</taxon>
        <taxon>Pseudomonadales</taxon>
        <taxon>Pseudomonadaceae</taxon>
        <taxon>Pseudomonas</taxon>
    </lineage>
</organism>
<name>A0ABS9FDS1_9PSED</name>
<keyword evidence="2" id="KW-1185">Reference proteome</keyword>
<reference evidence="1 2" key="1">
    <citation type="submission" date="2019-11" db="EMBL/GenBank/DDBJ databases">
        <title>Epiphytic Pseudomonas syringae from cherry orchards.</title>
        <authorList>
            <person name="Hulin M.T."/>
        </authorList>
    </citation>
    <scope>NUCLEOTIDE SEQUENCE [LARGE SCALE GENOMIC DNA]</scope>
    <source>
        <strain evidence="1 2">PA-6-5B</strain>
    </source>
</reference>
<dbReference type="Proteomes" id="UP000814003">
    <property type="component" value="Unassembled WGS sequence"/>
</dbReference>
<gene>
    <name evidence="1" type="ORF">GIW56_27140</name>
</gene>
<accession>A0ABS9FDS1</accession>
<dbReference type="Gene3D" id="3.40.50.1100">
    <property type="match status" value="1"/>
</dbReference>
<dbReference type="RefSeq" id="WP_236384501.1">
    <property type="nucleotide sequence ID" value="NZ_WKED01000085.1"/>
</dbReference>
<comment type="caution">
    <text evidence="1">The sequence shown here is derived from an EMBL/GenBank/DDBJ whole genome shotgun (WGS) entry which is preliminary data.</text>
</comment>